<organism evidence="12 13">
    <name type="scientific">Abiotrophia defectiva</name>
    <name type="common">Streptococcus defectivus</name>
    <dbReference type="NCBI Taxonomy" id="46125"/>
    <lineage>
        <taxon>Bacteria</taxon>
        <taxon>Bacillati</taxon>
        <taxon>Bacillota</taxon>
        <taxon>Bacilli</taxon>
        <taxon>Lactobacillales</taxon>
        <taxon>Aerococcaceae</taxon>
        <taxon>Abiotrophia</taxon>
    </lineage>
</organism>
<dbReference type="InterPro" id="IPR019987">
    <property type="entry name" value="GTP-bd_ribosome_bio_YsxC"/>
</dbReference>
<evidence type="ECO:0000256" key="1">
    <source>
        <dbReference type="ARBA" id="ARBA00001946"/>
    </source>
</evidence>
<dbReference type="PROSITE" id="PS51706">
    <property type="entry name" value="G_ENGB"/>
    <property type="match status" value="1"/>
</dbReference>
<dbReference type="CDD" id="cd01876">
    <property type="entry name" value="YihA_EngB"/>
    <property type="match status" value="1"/>
</dbReference>
<evidence type="ECO:0000256" key="9">
    <source>
        <dbReference type="ARBA" id="ARBA00023306"/>
    </source>
</evidence>
<dbReference type="InterPro" id="IPR030393">
    <property type="entry name" value="G_ENGB_dom"/>
</dbReference>
<keyword evidence="4" id="KW-0479">Metal-binding</keyword>
<dbReference type="FunFam" id="3.40.50.300:FF:000098">
    <property type="entry name" value="Probable GTP-binding protein EngB"/>
    <property type="match status" value="1"/>
</dbReference>
<dbReference type="Pfam" id="PF01926">
    <property type="entry name" value="MMR_HSR1"/>
    <property type="match status" value="1"/>
</dbReference>
<dbReference type="InterPro" id="IPR027417">
    <property type="entry name" value="P-loop_NTPase"/>
</dbReference>
<comment type="similarity">
    <text evidence="2 10">Belongs to the TRAFAC class TrmE-Era-EngA-EngB-Septin-like GTPase superfamily. EngB GTPase family.</text>
</comment>
<feature type="domain" description="EngB-type G" evidence="11">
    <location>
        <begin position="22"/>
        <end position="195"/>
    </location>
</feature>
<keyword evidence="3 10" id="KW-0132">Cell division</keyword>
<keyword evidence="8 10" id="KW-0717">Septation</keyword>
<dbReference type="HAMAP" id="MF_00321">
    <property type="entry name" value="GTPase_EngB"/>
    <property type="match status" value="1"/>
</dbReference>
<evidence type="ECO:0000313" key="12">
    <source>
        <dbReference type="EMBL" id="MBF0935083.1"/>
    </source>
</evidence>
<evidence type="ECO:0000256" key="8">
    <source>
        <dbReference type="ARBA" id="ARBA00023210"/>
    </source>
</evidence>
<dbReference type="Gene3D" id="3.40.50.300">
    <property type="entry name" value="P-loop containing nucleotide triphosphate hydrolases"/>
    <property type="match status" value="1"/>
</dbReference>
<evidence type="ECO:0000313" key="13">
    <source>
        <dbReference type="Proteomes" id="UP000757900"/>
    </source>
</evidence>
<dbReference type="NCBIfam" id="TIGR00231">
    <property type="entry name" value="small_GTP"/>
    <property type="match status" value="1"/>
</dbReference>
<dbReference type="Proteomes" id="UP000757900">
    <property type="component" value="Unassembled WGS sequence"/>
</dbReference>
<dbReference type="NCBIfam" id="TIGR03598">
    <property type="entry name" value="GTPase_YsxC"/>
    <property type="match status" value="1"/>
</dbReference>
<keyword evidence="5 10" id="KW-0547">Nucleotide-binding</keyword>
<dbReference type="AlphaFoldDB" id="A0A929MPC0"/>
<proteinExistence type="inferred from homology"/>
<dbReference type="EMBL" id="JABZFV010000125">
    <property type="protein sequence ID" value="MBF0935083.1"/>
    <property type="molecule type" value="Genomic_DNA"/>
</dbReference>
<evidence type="ECO:0000256" key="6">
    <source>
        <dbReference type="ARBA" id="ARBA00022842"/>
    </source>
</evidence>
<dbReference type="PANTHER" id="PTHR11649">
    <property type="entry name" value="MSS1/TRME-RELATED GTP-BINDING PROTEIN"/>
    <property type="match status" value="1"/>
</dbReference>
<evidence type="ECO:0000256" key="4">
    <source>
        <dbReference type="ARBA" id="ARBA00022723"/>
    </source>
</evidence>
<dbReference type="PANTHER" id="PTHR11649:SF13">
    <property type="entry name" value="ENGB-TYPE G DOMAIN-CONTAINING PROTEIN"/>
    <property type="match status" value="1"/>
</dbReference>
<keyword evidence="9 10" id="KW-0131">Cell cycle</keyword>
<accession>A0A929MPC0</accession>
<evidence type="ECO:0000256" key="10">
    <source>
        <dbReference type="HAMAP-Rule" id="MF_00321"/>
    </source>
</evidence>
<dbReference type="GO" id="GO:0046872">
    <property type="term" value="F:metal ion binding"/>
    <property type="evidence" value="ECO:0007669"/>
    <property type="project" value="UniProtKB-KW"/>
</dbReference>
<evidence type="ECO:0000256" key="2">
    <source>
        <dbReference type="ARBA" id="ARBA00009638"/>
    </source>
</evidence>
<dbReference type="GO" id="GO:0005829">
    <property type="term" value="C:cytosol"/>
    <property type="evidence" value="ECO:0007669"/>
    <property type="project" value="TreeGrafter"/>
</dbReference>
<comment type="cofactor">
    <cofactor evidence="1">
        <name>Mg(2+)</name>
        <dbReference type="ChEBI" id="CHEBI:18420"/>
    </cofactor>
</comment>
<dbReference type="InterPro" id="IPR005225">
    <property type="entry name" value="Small_GTP-bd"/>
</dbReference>
<dbReference type="GO" id="GO:0005525">
    <property type="term" value="F:GTP binding"/>
    <property type="evidence" value="ECO:0007669"/>
    <property type="project" value="UniProtKB-UniRule"/>
</dbReference>
<protein>
    <recommendedName>
        <fullName evidence="10">Probable GTP-binding protein EngB</fullName>
    </recommendedName>
</protein>
<comment type="caution">
    <text evidence="12">The sequence shown here is derived from an EMBL/GenBank/DDBJ whole genome shotgun (WGS) entry which is preliminary data.</text>
</comment>
<evidence type="ECO:0000256" key="3">
    <source>
        <dbReference type="ARBA" id="ARBA00022618"/>
    </source>
</evidence>
<dbReference type="InterPro" id="IPR006073">
    <property type="entry name" value="GTP-bd"/>
</dbReference>
<keyword evidence="7 10" id="KW-0342">GTP-binding</keyword>
<evidence type="ECO:0000256" key="5">
    <source>
        <dbReference type="ARBA" id="ARBA00022741"/>
    </source>
</evidence>
<dbReference type="SUPFAM" id="SSF52540">
    <property type="entry name" value="P-loop containing nucleoside triphosphate hydrolases"/>
    <property type="match status" value="1"/>
</dbReference>
<gene>
    <name evidence="10" type="primary">engB</name>
    <name evidence="12" type="ORF">HXK00_05500</name>
</gene>
<dbReference type="GO" id="GO:0000917">
    <property type="term" value="P:division septum assembly"/>
    <property type="evidence" value="ECO:0007669"/>
    <property type="project" value="UniProtKB-KW"/>
</dbReference>
<keyword evidence="6" id="KW-0460">Magnesium</keyword>
<evidence type="ECO:0000259" key="11">
    <source>
        <dbReference type="PROSITE" id="PS51706"/>
    </source>
</evidence>
<comment type="function">
    <text evidence="10">Necessary for normal cell division and for the maintenance of normal septation.</text>
</comment>
<name>A0A929MPC0_ABIDE</name>
<sequence>MKVSQAELVISAVSPKQYPQDALPEVALAGRSNVGKSSFINKMIGRKGLARTSSQPGKTQTLNFYDINQAFRFVDVPGYGYARVSNTARAEWGKMIEHYLLNRENVRVLFLLMDFRHEPTELDKAMKDFADEAEIPYAIILTKVDKIKKSQWNKHLSMYKKALDLPTVDALFPFSAETGYGAQDIWDVIEAQIED</sequence>
<reference evidence="12" key="1">
    <citation type="submission" date="2020-04" db="EMBL/GenBank/DDBJ databases">
        <title>Deep metagenomics examines the oral microbiome during advanced dental caries in children, revealing novel taxa and co-occurrences with host molecules.</title>
        <authorList>
            <person name="Baker J.L."/>
            <person name="Morton J.T."/>
            <person name="Dinis M."/>
            <person name="Alvarez R."/>
            <person name="Tran N.C."/>
            <person name="Knight R."/>
            <person name="Edlund A."/>
        </authorList>
    </citation>
    <scope>NUCLEOTIDE SEQUENCE</scope>
    <source>
        <strain evidence="12">JCVI_23_bin.16</strain>
    </source>
</reference>
<evidence type="ECO:0000256" key="7">
    <source>
        <dbReference type="ARBA" id="ARBA00023134"/>
    </source>
</evidence>